<dbReference type="PROSITE" id="PS51626">
    <property type="entry name" value="SAM_MT_TRM1"/>
    <property type="match status" value="1"/>
</dbReference>
<evidence type="ECO:0000256" key="3">
    <source>
        <dbReference type="ARBA" id="ARBA00022679"/>
    </source>
</evidence>
<keyword evidence="4 8" id="KW-0949">S-adenosyl-L-methionine</keyword>
<proteinExistence type="inferred from homology"/>
<dbReference type="InterPro" id="IPR042296">
    <property type="entry name" value="tRNA_met_Trm1_C"/>
</dbReference>
<dbReference type="InterPro" id="IPR029063">
    <property type="entry name" value="SAM-dependent_MTases_sf"/>
</dbReference>
<dbReference type="Gene3D" id="3.30.56.70">
    <property type="entry name" value="N2,N2-dimethylguanosine tRNA methyltransferase, C-terminal domain"/>
    <property type="match status" value="1"/>
</dbReference>
<dbReference type="GeneID" id="33313770"/>
<keyword evidence="6 8" id="KW-0694">RNA-binding</keyword>
<evidence type="ECO:0000313" key="9">
    <source>
        <dbReference type="EMBL" id="ASI13546.1"/>
    </source>
</evidence>
<reference evidence="9 10" key="1">
    <citation type="journal article" date="2017" name="Nat. Commun.">
        <title>'ARMAN' archaea depend on association with euryarchaeal host in culture and in situ.</title>
        <authorList>
            <person name="Golyshina O."/>
            <person name="Toshchakov S."/>
            <person name="Makarova K."/>
            <person name="Gavrilov S."/>
            <person name="Korzhenkov A."/>
            <person name="La Cono V."/>
            <person name="Arcadi E."/>
            <person name="Nechitaylo T."/>
            <person name="Ferrer M."/>
            <person name="Kublanov I."/>
            <person name="Wolf Y."/>
            <person name="Yakimov M."/>
            <person name="Golyshin P."/>
            <person name="Slesarev A."/>
            <person name="Kozyavkin S."/>
        </authorList>
    </citation>
    <scope>NUCLEOTIDE SEQUENCE [LARGE SCALE GENOMIC DNA]</scope>
    <source>
        <strain evidence="9 10">Mia14</strain>
    </source>
</reference>
<accession>A0A218NM57</accession>
<evidence type="ECO:0000256" key="4">
    <source>
        <dbReference type="ARBA" id="ARBA00022691"/>
    </source>
</evidence>
<dbReference type="Gene3D" id="3.40.50.150">
    <property type="entry name" value="Vaccinia Virus protein VP39"/>
    <property type="match status" value="1"/>
</dbReference>
<evidence type="ECO:0000256" key="7">
    <source>
        <dbReference type="ARBA" id="ARBA00039099"/>
    </source>
</evidence>
<dbReference type="GO" id="GO:0000049">
    <property type="term" value="F:tRNA binding"/>
    <property type="evidence" value="ECO:0007669"/>
    <property type="project" value="UniProtKB-UniRule"/>
</dbReference>
<dbReference type="EC" id="2.1.1.216" evidence="7"/>
<dbReference type="OrthoDB" id="372177at2157"/>
<comment type="similarity">
    <text evidence="8">Belongs to the class I-like SAM-binding methyltransferase superfamily. Trm1 family.</text>
</comment>
<keyword evidence="10" id="KW-1185">Reference proteome</keyword>
<organism evidence="9 10">
    <name type="scientific">Candidatus Mancarchaeum acidiphilum</name>
    <dbReference type="NCBI Taxonomy" id="1920749"/>
    <lineage>
        <taxon>Archaea</taxon>
        <taxon>Candidatus Micrarchaeota</taxon>
        <taxon>Candidatus Mancarchaeum</taxon>
    </lineage>
</organism>
<dbReference type="PANTHER" id="PTHR10631:SF3">
    <property type="entry name" value="TRNA (GUANINE(26)-N(2))-DIMETHYLTRANSFERASE"/>
    <property type="match status" value="1"/>
</dbReference>
<dbReference type="InterPro" id="IPR002905">
    <property type="entry name" value="Trm1"/>
</dbReference>
<dbReference type="GO" id="GO:0002940">
    <property type="term" value="P:tRNA N2-guanine methylation"/>
    <property type="evidence" value="ECO:0007669"/>
    <property type="project" value="TreeGrafter"/>
</dbReference>
<keyword evidence="3 8" id="KW-0808">Transferase</keyword>
<dbReference type="RefSeq" id="WP_088819711.1">
    <property type="nucleotide sequence ID" value="NZ_CP019964.1"/>
</dbReference>
<gene>
    <name evidence="9" type="ORF">Mia14_0212</name>
</gene>
<dbReference type="AlphaFoldDB" id="A0A218NM57"/>
<evidence type="ECO:0000256" key="5">
    <source>
        <dbReference type="ARBA" id="ARBA00022694"/>
    </source>
</evidence>
<name>A0A218NM57_9ARCH</name>
<evidence type="ECO:0000313" key="10">
    <source>
        <dbReference type="Proteomes" id="UP000197679"/>
    </source>
</evidence>
<sequence>MEIYEEGKARIKFNSQSFLNPKAQLSRDLSVAFVKYKTKINPKATVIDTTSATGIRGIRYYKEGGAKEICMLEINNSAFKDLKGNMNYNKMNKDSNVRYYNTSIQEFANSSVRESFDIIDLDPFGSAAPNLTDIMKLARDKSSLMITATDVAVLCGAHYKACLKTYFAQPLHNALCHEVGIRILLGYIARIASLFNFGIEPEISISYLHYVRLFLKLDHGAAAAVKNYESIGYALYCKACGNFALNSPIPHSLNCNVCGHEYSIAGPLWVGRIQDKTVINGVKEVMSQDKVKNDEMTFMSNLSSELDTPLYYSIPALTKMMNVESVSYDRLKEELQSQGHSISKTHMNKESIKTDAGISEVKAAILKVLKSRNMIN</sequence>
<evidence type="ECO:0000256" key="1">
    <source>
        <dbReference type="ARBA" id="ARBA00022555"/>
    </source>
</evidence>
<dbReference type="KEGG" id="marh:Mia14_0212"/>
<evidence type="ECO:0000256" key="6">
    <source>
        <dbReference type="ARBA" id="ARBA00022884"/>
    </source>
</evidence>
<dbReference type="SUPFAM" id="SSF53335">
    <property type="entry name" value="S-adenosyl-L-methionine-dependent methyltransferases"/>
    <property type="match status" value="1"/>
</dbReference>
<dbReference type="Proteomes" id="UP000197679">
    <property type="component" value="Chromosome"/>
</dbReference>
<dbReference type="EMBL" id="CP019964">
    <property type="protein sequence ID" value="ASI13546.1"/>
    <property type="molecule type" value="Genomic_DNA"/>
</dbReference>
<evidence type="ECO:0000256" key="8">
    <source>
        <dbReference type="PROSITE-ProRule" id="PRU00958"/>
    </source>
</evidence>
<dbReference type="GO" id="GO:0160104">
    <property type="term" value="F:tRNA (guanine(26)-N2)-dimethyltransferase activity"/>
    <property type="evidence" value="ECO:0007669"/>
    <property type="project" value="UniProtKB-EC"/>
</dbReference>
<keyword evidence="2 8" id="KW-0489">Methyltransferase</keyword>
<evidence type="ECO:0000256" key="2">
    <source>
        <dbReference type="ARBA" id="ARBA00022603"/>
    </source>
</evidence>
<dbReference type="PANTHER" id="PTHR10631">
    <property type="entry name" value="N 2 ,N 2 -DIMETHYLGUANOSINE TRNA METHYLTRANSFERASE"/>
    <property type="match status" value="1"/>
</dbReference>
<keyword evidence="5 8" id="KW-0819">tRNA processing</keyword>
<dbReference type="Pfam" id="PF02005">
    <property type="entry name" value="TRM"/>
    <property type="match status" value="1"/>
</dbReference>
<keyword evidence="1 8" id="KW-0820">tRNA-binding</keyword>
<protein>
    <recommendedName>
        <fullName evidence="7">tRNA (guanine(26)-N(2))-dimethyltransferase</fullName>
        <ecNumber evidence="7">2.1.1.216</ecNumber>
    </recommendedName>
</protein>